<dbReference type="InterPro" id="IPR018535">
    <property type="entry name" value="DUF1996"/>
</dbReference>
<accession>A0A3N9X1I8</accession>
<dbReference type="Proteomes" id="UP000282312">
    <property type="component" value="Unassembled WGS sequence"/>
</dbReference>
<comment type="caution">
    <text evidence="3">The sequence shown here is derived from an EMBL/GenBank/DDBJ whole genome shotgun (WGS) entry which is preliminary data.</text>
</comment>
<feature type="compositionally biased region" description="Low complexity" evidence="1">
    <location>
        <begin position="69"/>
        <end position="82"/>
    </location>
</feature>
<gene>
    <name evidence="3" type="ORF">DLJ59_19055</name>
</gene>
<feature type="compositionally biased region" description="Polar residues" evidence="1">
    <location>
        <begin position="84"/>
        <end position="93"/>
    </location>
</feature>
<reference evidence="3 4" key="1">
    <citation type="submission" date="2018-05" db="EMBL/GenBank/DDBJ databases">
        <title>Micromonospora from Atacama Desert.</title>
        <authorList>
            <person name="Carro L."/>
            <person name="Goodfellow M."/>
            <person name="Klenk H.-P."/>
        </authorList>
    </citation>
    <scope>NUCLEOTIDE SEQUENCE [LARGE SCALE GENOMIC DNA]</scope>
    <source>
        <strain evidence="3 4">LB39</strain>
    </source>
</reference>
<feature type="compositionally biased region" description="Low complexity" evidence="1">
    <location>
        <begin position="99"/>
        <end position="114"/>
    </location>
</feature>
<proteinExistence type="predicted"/>
<name>A0A3N9X1I8_9ACTN</name>
<dbReference type="Pfam" id="PF09362">
    <property type="entry name" value="DUF1996"/>
    <property type="match status" value="1"/>
</dbReference>
<evidence type="ECO:0000259" key="2">
    <source>
        <dbReference type="Pfam" id="PF09362"/>
    </source>
</evidence>
<evidence type="ECO:0000313" key="3">
    <source>
        <dbReference type="EMBL" id="RQX01233.1"/>
    </source>
</evidence>
<keyword evidence="4" id="KW-1185">Reference proteome</keyword>
<dbReference type="EMBL" id="QGSZ01000228">
    <property type="protein sequence ID" value="RQX01233.1"/>
    <property type="molecule type" value="Genomic_DNA"/>
</dbReference>
<sequence length="401" mass="41884">METNRGPTRILRARKKGAPPLIDLRLTPRHRRSVTALLLLSVALAGGCKEVPGTTGASGPSSDTGIGSPGPEAPTATAPGDPSATPSAPGTSVTPSAPPASGKPATPATSAAPPTVSGGWITIDAAAQAAATRAFFARKPKAVTGNPVKVPEFNVGCQTSHHNSDDPIVLPKLVGGSHNHTFWGNKSTDANSTAESLRASKATTCNSPDDQSAYWVPTMYQNGKVVDPKEVTVYYGSRLKDPSKTQPFPFGLRMITGNAKNQVDTPDKQGNHFWCAGIGGEVGRSADKTFPVCAKTANIVRQVTFPDCWDGKHLDSPDHKAHMANGDHTGACPKSHPVPVPSVSFVISYPLSANTDGITLASGTSFSMHADFFNAWKDEALAARVRNCLDQGVKCNSAGNF</sequence>
<organism evidence="3 4">
    <name type="scientific">Micromonospora inaquosa</name>
    <dbReference type="NCBI Taxonomy" id="2203716"/>
    <lineage>
        <taxon>Bacteria</taxon>
        <taxon>Bacillati</taxon>
        <taxon>Actinomycetota</taxon>
        <taxon>Actinomycetes</taxon>
        <taxon>Micromonosporales</taxon>
        <taxon>Micromonosporaceae</taxon>
        <taxon>Micromonospora</taxon>
    </lineage>
</organism>
<dbReference type="PANTHER" id="PTHR43662">
    <property type="match status" value="1"/>
</dbReference>
<evidence type="ECO:0000256" key="1">
    <source>
        <dbReference type="SAM" id="MobiDB-lite"/>
    </source>
</evidence>
<feature type="domain" description="DUF1996" evidence="2">
    <location>
        <begin position="166"/>
        <end position="376"/>
    </location>
</feature>
<dbReference type="AlphaFoldDB" id="A0A3N9X1I8"/>
<feature type="compositionally biased region" description="Polar residues" evidence="1">
    <location>
        <begin position="55"/>
        <end position="65"/>
    </location>
</feature>
<dbReference type="PANTHER" id="PTHR43662:SF3">
    <property type="entry name" value="DOMAIN PROTEIN, PUTATIVE (AFU_ORTHOLOGUE AFUA_6G11970)-RELATED"/>
    <property type="match status" value="1"/>
</dbReference>
<feature type="region of interest" description="Disordered" evidence="1">
    <location>
        <begin position="51"/>
        <end position="114"/>
    </location>
</feature>
<protein>
    <submittedName>
        <fullName evidence="3">Coagulation factor 5/8 type domain-containing protein</fullName>
    </submittedName>
</protein>
<evidence type="ECO:0000313" key="4">
    <source>
        <dbReference type="Proteomes" id="UP000282312"/>
    </source>
</evidence>